<feature type="transmembrane region" description="Helical" evidence="2">
    <location>
        <begin position="227"/>
        <end position="247"/>
    </location>
</feature>
<dbReference type="Pfam" id="PF02405">
    <property type="entry name" value="MlaE"/>
    <property type="match status" value="1"/>
</dbReference>
<evidence type="ECO:0000313" key="4">
    <source>
        <dbReference type="Proteomes" id="UP001277761"/>
    </source>
</evidence>
<keyword evidence="2" id="KW-1133">Transmembrane helix</keyword>
<feature type="transmembrane region" description="Helical" evidence="2">
    <location>
        <begin position="84"/>
        <end position="108"/>
    </location>
</feature>
<evidence type="ECO:0000313" key="3">
    <source>
        <dbReference type="EMBL" id="MDX8151797.1"/>
    </source>
</evidence>
<dbReference type="EMBL" id="JAXAVX010000003">
    <property type="protein sequence ID" value="MDX8151797.1"/>
    <property type="molecule type" value="Genomic_DNA"/>
</dbReference>
<feature type="transmembrane region" description="Helical" evidence="2">
    <location>
        <begin position="128"/>
        <end position="151"/>
    </location>
</feature>
<feature type="region of interest" description="Disordered" evidence="1">
    <location>
        <begin position="1"/>
        <end position="36"/>
    </location>
</feature>
<evidence type="ECO:0000256" key="2">
    <source>
        <dbReference type="SAM" id="Phobius"/>
    </source>
</evidence>
<dbReference type="RefSeq" id="WP_319953949.1">
    <property type="nucleotide sequence ID" value="NZ_JAXAVX010000003.1"/>
</dbReference>
<keyword evidence="2" id="KW-0472">Membrane</keyword>
<dbReference type="PANTHER" id="PTHR30188">
    <property type="entry name" value="ABC TRANSPORTER PERMEASE PROTEIN-RELATED"/>
    <property type="match status" value="1"/>
</dbReference>
<evidence type="ECO:0000256" key="1">
    <source>
        <dbReference type="SAM" id="MobiDB-lite"/>
    </source>
</evidence>
<protein>
    <submittedName>
        <fullName evidence="3">ABC transporter permease</fullName>
    </submittedName>
</protein>
<organism evidence="3 4">
    <name type="scientific">Patulibacter brassicae</name>
    <dbReference type="NCBI Taxonomy" id="1705717"/>
    <lineage>
        <taxon>Bacteria</taxon>
        <taxon>Bacillati</taxon>
        <taxon>Actinomycetota</taxon>
        <taxon>Thermoleophilia</taxon>
        <taxon>Solirubrobacterales</taxon>
        <taxon>Patulibacteraceae</taxon>
        <taxon>Patulibacter</taxon>
    </lineage>
</organism>
<feature type="compositionally biased region" description="Low complexity" evidence="1">
    <location>
        <begin position="17"/>
        <end position="36"/>
    </location>
</feature>
<sequence length="296" mass="30893">MSGDLTVRGPAPGGGRATPPRAAEAPPAGAPAAEGPLGAPVRAMEQVAGMVLLTARVVTTSLTPPYSWRPAVIDEAYLLLRRCLVPMIFSTVFFGFSAPGLQASNFLTLLGTTDRLGAFFVMASVREFAPWITAMVVAGVAGTAICADLGARKVREELDAMLVMGVDPIRSLVVPRFYALGVMTFLLNIIALVFGVMGGWVSAVVVFGESTSGFLSTFASNFSLPDLLGSVLKTTGFGFIVAIVCCYKGMHVSGGSSGVGRAVNQAVVVSFVGIWVFNYAFTSTLLAAFPETANLH</sequence>
<proteinExistence type="predicted"/>
<gene>
    <name evidence="3" type="ORF">SK069_09350</name>
</gene>
<name>A0ABU4VIX9_9ACTN</name>
<dbReference type="InterPro" id="IPR030802">
    <property type="entry name" value="Permease_MalE"/>
</dbReference>
<feature type="transmembrane region" description="Helical" evidence="2">
    <location>
        <begin position="177"/>
        <end position="207"/>
    </location>
</feature>
<dbReference type="PANTHER" id="PTHR30188:SF4">
    <property type="entry name" value="PROTEIN TRIGALACTOSYLDIACYLGLYCEROL 1, CHLOROPLASTIC"/>
    <property type="match status" value="1"/>
</dbReference>
<keyword evidence="2" id="KW-0812">Transmembrane</keyword>
<keyword evidence="4" id="KW-1185">Reference proteome</keyword>
<dbReference type="Proteomes" id="UP001277761">
    <property type="component" value="Unassembled WGS sequence"/>
</dbReference>
<reference evidence="3 4" key="1">
    <citation type="submission" date="2023-11" db="EMBL/GenBank/DDBJ databases">
        <authorList>
            <person name="Xu M."/>
            <person name="Jiang T."/>
        </authorList>
    </citation>
    <scope>NUCLEOTIDE SEQUENCE [LARGE SCALE GENOMIC DNA]</scope>
    <source>
        <strain evidence="3 4">SD</strain>
    </source>
</reference>
<accession>A0ABU4VIX9</accession>
<comment type="caution">
    <text evidence="3">The sequence shown here is derived from an EMBL/GenBank/DDBJ whole genome shotgun (WGS) entry which is preliminary data.</text>
</comment>
<feature type="transmembrane region" description="Helical" evidence="2">
    <location>
        <begin position="267"/>
        <end position="289"/>
    </location>
</feature>